<comment type="similarity">
    <text evidence="5 14 16">Belongs to the RNase HII family.</text>
</comment>
<dbReference type="SUPFAM" id="SSF53098">
    <property type="entry name" value="Ribonuclease H-like"/>
    <property type="match status" value="1"/>
</dbReference>
<dbReference type="InterPro" id="IPR001352">
    <property type="entry name" value="RNase_HII/HIII"/>
</dbReference>
<evidence type="ECO:0000256" key="1">
    <source>
        <dbReference type="ARBA" id="ARBA00000077"/>
    </source>
</evidence>
<protein>
    <recommendedName>
        <fullName evidence="7 14">Ribonuclease HII</fullName>
        <shortName evidence="14">RNase HII</shortName>
        <ecNumber evidence="6 14">3.1.26.4</ecNumber>
    </recommendedName>
</protein>
<evidence type="ECO:0000256" key="8">
    <source>
        <dbReference type="ARBA" id="ARBA00022490"/>
    </source>
</evidence>
<comment type="subcellular location">
    <subcellularLocation>
        <location evidence="4 14">Cytoplasm</location>
    </subcellularLocation>
</comment>
<dbReference type="EC" id="3.1.26.4" evidence="6 14"/>
<dbReference type="Proteomes" id="UP000564033">
    <property type="component" value="Unassembled WGS sequence"/>
</dbReference>
<dbReference type="GO" id="GO:0043137">
    <property type="term" value="P:DNA replication, removal of RNA primer"/>
    <property type="evidence" value="ECO:0007669"/>
    <property type="project" value="TreeGrafter"/>
</dbReference>
<dbReference type="Gene3D" id="3.30.420.10">
    <property type="entry name" value="Ribonuclease H-like superfamily/Ribonuclease H"/>
    <property type="match status" value="1"/>
</dbReference>
<dbReference type="GO" id="GO:0032299">
    <property type="term" value="C:ribonuclease H2 complex"/>
    <property type="evidence" value="ECO:0007669"/>
    <property type="project" value="TreeGrafter"/>
</dbReference>
<dbReference type="GO" id="GO:0004523">
    <property type="term" value="F:RNA-DNA hybrid ribonuclease activity"/>
    <property type="evidence" value="ECO:0007669"/>
    <property type="project" value="UniProtKB-UniRule"/>
</dbReference>
<evidence type="ECO:0000256" key="3">
    <source>
        <dbReference type="ARBA" id="ARBA00004065"/>
    </source>
</evidence>
<comment type="cofactor">
    <cofactor evidence="14 15">
        <name>Mn(2+)</name>
        <dbReference type="ChEBI" id="CHEBI:29035"/>
    </cofactor>
    <cofactor evidence="14 15">
        <name>Mg(2+)</name>
        <dbReference type="ChEBI" id="CHEBI:18420"/>
    </cofactor>
    <text evidence="14 15">Manganese or magnesium. Binds 1 divalent metal ion per monomer in the absence of substrate. May bind a second metal ion after substrate binding.</text>
</comment>
<keyword evidence="13 14" id="KW-0464">Manganese</keyword>
<dbReference type="NCBIfam" id="NF000595">
    <property type="entry name" value="PRK00015.1-3"/>
    <property type="match status" value="1"/>
</dbReference>
<dbReference type="GO" id="GO:0030145">
    <property type="term" value="F:manganese ion binding"/>
    <property type="evidence" value="ECO:0007669"/>
    <property type="project" value="UniProtKB-UniRule"/>
</dbReference>
<sequence>MQLPDTKLEEKLWARGIKYVVGIDEAGRGSLAGPVCAGAVVLDRDTELNILVRDSKQMSKKNREKAYEYIISNSLASGVHMISSARIDSIGIQDAVKEAMEGALYEVEKMLGNKVQYIIVDGINVMSIPGYSMYKIKEGDVKHYSISAASILAKVTRDRYMESIAQKYPEYCFEKHKGYGTKYHTDAIKKHGPCKIHRKTFKPIKNMF</sequence>
<comment type="catalytic activity">
    <reaction evidence="1 14 15 16">
        <text>Endonucleolytic cleavage to 5'-phosphomonoester.</text>
        <dbReference type="EC" id="3.1.26.4"/>
    </reaction>
</comment>
<organism evidence="18 19">
    <name type="scientific">Candidatus Dojkabacteria bacterium</name>
    <dbReference type="NCBI Taxonomy" id="2099670"/>
    <lineage>
        <taxon>Bacteria</taxon>
        <taxon>Candidatus Dojkabacteria</taxon>
    </lineage>
</organism>
<keyword evidence="9 14" id="KW-0540">Nuclease</keyword>
<keyword evidence="12 14" id="KW-0378">Hydrolase</keyword>
<evidence type="ECO:0000256" key="13">
    <source>
        <dbReference type="ARBA" id="ARBA00023211"/>
    </source>
</evidence>
<evidence type="ECO:0000256" key="6">
    <source>
        <dbReference type="ARBA" id="ARBA00012180"/>
    </source>
</evidence>
<dbReference type="GO" id="GO:0003723">
    <property type="term" value="F:RNA binding"/>
    <property type="evidence" value="ECO:0007669"/>
    <property type="project" value="UniProtKB-UniRule"/>
</dbReference>
<keyword evidence="8 14" id="KW-0963">Cytoplasm</keyword>
<feature type="binding site" evidence="14 15">
    <location>
        <position position="121"/>
    </location>
    <ligand>
        <name>a divalent metal cation</name>
        <dbReference type="ChEBI" id="CHEBI:60240"/>
    </ligand>
</feature>
<dbReference type="HAMAP" id="MF_00052_B">
    <property type="entry name" value="RNase_HII_B"/>
    <property type="match status" value="1"/>
</dbReference>
<evidence type="ECO:0000256" key="16">
    <source>
        <dbReference type="RuleBase" id="RU003515"/>
    </source>
</evidence>
<dbReference type="Pfam" id="PF01351">
    <property type="entry name" value="RNase_HII"/>
    <property type="match status" value="1"/>
</dbReference>
<reference evidence="18 19" key="1">
    <citation type="journal article" date="2020" name="Biotechnol. Biofuels">
        <title>New insights from the biogas microbiome by comprehensive genome-resolved metagenomics of nearly 1600 species originating from multiple anaerobic digesters.</title>
        <authorList>
            <person name="Campanaro S."/>
            <person name="Treu L."/>
            <person name="Rodriguez-R L.M."/>
            <person name="Kovalovszki A."/>
            <person name="Ziels R.M."/>
            <person name="Maus I."/>
            <person name="Zhu X."/>
            <person name="Kougias P.G."/>
            <person name="Basile A."/>
            <person name="Luo G."/>
            <person name="Schluter A."/>
            <person name="Konstantinidis K.T."/>
            <person name="Angelidaki I."/>
        </authorList>
    </citation>
    <scope>NUCLEOTIDE SEQUENCE [LARGE SCALE GENOMIC DNA]</scope>
    <source>
        <strain evidence="18">AS19jrsBPTG_9</strain>
    </source>
</reference>
<dbReference type="GO" id="GO:0006298">
    <property type="term" value="P:mismatch repair"/>
    <property type="evidence" value="ECO:0007669"/>
    <property type="project" value="TreeGrafter"/>
</dbReference>
<evidence type="ECO:0000256" key="9">
    <source>
        <dbReference type="ARBA" id="ARBA00022722"/>
    </source>
</evidence>
<gene>
    <name evidence="14" type="primary">rnhB</name>
    <name evidence="18" type="ORF">GX888_01305</name>
</gene>
<dbReference type="InterPro" id="IPR022898">
    <property type="entry name" value="RNase_HII"/>
</dbReference>
<dbReference type="PANTHER" id="PTHR10954">
    <property type="entry name" value="RIBONUCLEASE H2 SUBUNIT A"/>
    <property type="match status" value="1"/>
</dbReference>
<dbReference type="InterPro" id="IPR024567">
    <property type="entry name" value="RNase_HII/HIII_dom"/>
</dbReference>
<keyword evidence="10 14" id="KW-0479">Metal-binding</keyword>
<dbReference type="EMBL" id="JAAZIL010000033">
    <property type="protein sequence ID" value="NLZ24372.1"/>
    <property type="molecule type" value="Genomic_DNA"/>
</dbReference>
<evidence type="ECO:0000256" key="2">
    <source>
        <dbReference type="ARBA" id="ARBA00001946"/>
    </source>
</evidence>
<comment type="function">
    <text evidence="3 14 16">Endonuclease that specifically degrades the RNA of RNA-DNA hybrids.</text>
</comment>
<dbReference type="PROSITE" id="PS51975">
    <property type="entry name" value="RNASE_H_2"/>
    <property type="match status" value="1"/>
</dbReference>
<evidence type="ECO:0000256" key="4">
    <source>
        <dbReference type="ARBA" id="ARBA00004496"/>
    </source>
</evidence>
<feature type="binding site" evidence="14 15">
    <location>
        <position position="25"/>
    </location>
    <ligand>
        <name>a divalent metal cation</name>
        <dbReference type="ChEBI" id="CHEBI:60240"/>
    </ligand>
</feature>
<evidence type="ECO:0000256" key="15">
    <source>
        <dbReference type="PROSITE-ProRule" id="PRU01319"/>
    </source>
</evidence>
<evidence type="ECO:0000256" key="12">
    <source>
        <dbReference type="ARBA" id="ARBA00022801"/>
    </source>
</evidence>
<evidence type="ECO:0000313" key="18">
    <source>
        <dbReference type="EMBL" id="NLZ24372.1"/>
    </source>
</evidence>
<evidence type="ECO:0000256" key="11">
    <source>
        <dbReference type="ARBA" id="ARBA00022759"/>
    </source>
</evidence>
<evidence type="ECO:0000256" key="7">
    <source>
        <dbReference type="ARBA" id="ARBA00019179"/>
    </source>
</evidence>
<dbReference type="CDD" id="cd07182">
    <property type="entry name" value="RNase_HII_bacteria_HII_like"/>
    <property type="match status" value="1"/>
</dbReference>
<evidence type="ECO:0000256" key="5">
    <source>
        <dbReference type="ARBA" id="ARBA00007383"/>
    </source>
</evidence>
<evidence type="ECO:0000256" key="14">
    <source>
        <dbReference type="HAMAP-Rule" id="MF_00052"/>
    </source>
</evidence>
<name>A0A847VD67_9BACT</name>
<comment type="caution">
    <text evidence="18">The sequence shown here is derived from an EMBL/GenBank/DDBJ whole genome shotgun (WGS) entry which is preliminary data.</text>
</comment>
<comment type="cofactor">
    <cofactor evidence="2">
        <name>Mg(2+)</name>
        <dbReference type="ChEBI" id="CHEBI:18420"/>
    </cofactor>
</comment>
<proteinExistence type="inferred from homology"/>
<dbReference type="GO" id="GO:0005737">
    <property type="term" value="C:cytoplasm"/>
    <property type="evidence" value="ECO:0007669"/>
    <property type="project" value="UniProtKB-SubCell"/>
</dbReference>
<dbReference type="AlphaFoldDB" id="A0A847VD67"/>
<accession>A0A847VD67</accession>
<keyword evidence="11 14" id="KW-0255">Endonuclease</keyword>
<dbReference type="InterPro" id="IPR012337">
    <property type="entry name" value="RNaseH-like_sf"/>
</dbReference>
<dbReference type="InterPro" id="IPR036397">
    <property type="entry name" value="RNaseH_sf"/>
</dbReference>
<evidence type="ECO:0000256" key="10">
    <source>
        <dbReference type="ARBA" id="ARBA00022723"/>
    </source>
</evidence>
<evidence type="ECO:0000313" key="19">
    <source>
        <dbReference type="Proteomes" id="UP000564033"/>
    </source>
</evidence>
<dbReference type="PANTHER" id="PTHR10954:SF18">
    <property type="entry name" value="RIBONUCLEASE HII"/>
    <property type="match status" value="1"/>
</dbReference>
<feature type="binding site" evidence="14 15">
    <location>
        <position position="24"/>
    </location>
    <ligand>
        <name>a divalent metal cation</name>
        <dbReference type="ChEBI" id="CHEBI:60240"/>
    </ligand>
</feature>
<feature type="domain" description="RNase H type-2" evidence="17">
    <location>
        <begin position="18"/>
        <end position="208"/>
    </location>
</feature>
<evidence type="ECO:0000259" key="17">
    <source>
        <dbReference type="PROSITE" id="PS51975"/>
    </source>
</evidence>